<dbReference type="AlphaFoldDB" id="A0A098LGE2"/>
<reference evidence="2 3" key="1">
    <citation type="submission" date="2014-09" db="EMBL/GenBank/DDBJ databases">
        <title>Sporocytophaga myxococcoides PG-01 genome sequencing.</title>
        <authorList>
            <person name="Liu L."/>
            <person name="Gao P.J."/>
            <person name="Chen G.J."/>
            <person name="Wang L.S."/>
        </authorList>
    </citation>
    <scope>NUCLEOTIDE SEQUENCE [LARGE SCALE GENOMIC DNA]</scope>
    <source>
        <strain evidence="2 3">PG-01</strain>
    </source>
</reference>
<evidence type="ECO:0000259" key="1">
    <source>
        <dbReference type="Pfam" id="PF07995"/>
    </source>
</evidence>
<dbReference type="STRING" id="153721.MYP_2758"/>
<dbReference type="SUPFAM" id="SSF50952">
    <property type="entry name" value="Soluble quinoprotein glucose dehydrogenase"/>
    <property type="match status" value="1"/>
</dbReference>
<proteinExistence type="predicted"/>
<dbReference type="PANTHER" id="PTHR33546">
    <property type="entry name" value="LARGE, MULTIFUNCTIONAL SECRETED PROTEIN-RELATED"/>
    <property type="match status" value="1"/>
</dbReference>
<name>A0A098LGE2_9BACT</name>
<dbReference type="InterPro" id="IPR011041">
    <property type="entry name" value="Quinoprot_gluc/sorb_DH_b-prop"/>
</dbReference>
<dbReference type="InterPro" id="IPR012938">
    <property type="entry name" value="Glc/Sorbosone_DH"/>
</dbReference>
<sequence>MNDIALPPGYKIESLVSGLTFPTGITFDNDGNVYVIEAGYSYGELWTVPRLLQVESNGQLKEIARGEKNGPWTGIDYHDGNFFIAEGGQLEGGKILKISKEGKISVLADNLPSFGDHHTNSPVVGDDGYVYFGQGVATNSGIVGEDNFRYGWLKRHPEFHDIPCKDITLNGQNFETKNFLTDQKEKVRTGAYSPYGTSTVANQVIKGKVPCSGAVMRVPVNGGTLEVVAWGLRNPFGLTFSESGKLFVTENSYDTRGSRPGFGTGDVLWSIEPGTWYGWPDFAEGRPMQSKDFETNKNDPQFLLAVHPGTPPKPVAIFGVHSSANGLDFSRSNSFGHKGEVFVAQFGDMAPEVGRIYGPVGFKVVRVNIETGVINDFVVNKGRVNAPASQSGSGGIERPIDVKFDPAGTSLYIVDFGVMPITKEGPSPKKETGVIWKVEKNEISKVTNK</sequence>
<dbReference type="PANTHER" id="PTHR33546:SF1">
    <property type="entry name" value="LARGE, MULTIFUNCTIONAL SECRETED PROTEIN"/>
    <property type="match status" value="1"/>
</dbReference>
<dbReference type="EMBL" id="BBLT01000005">
    <property type="protein sequence ID" value="GAL85529.1"/>
    <property type="molecule type" value="Genomic_DNA"/>
</dbReference>
<comment type="caution">
    <text evidence="2">The sequence shown here is derived from an EMBL/GenBank/DDBJ whole genome shotgun (WGS) entry which is preliminary data.</text>
</comment>
<dbReference type="eggNOG" id="COG2133">
    <property type="taxonomic scope" value="Bacteria"/>
</dbReference>
<dbReference type="Pfam" id="PF07995">
    <property type="entry name" value="GSDH"/>
    <property type="match status" value="1"/>
</dbReference>
<feature type="domain" description="Glucose/Sorbosone dehydrogenase" evidence="1">
    <location>
        <begin position="222"/>
        <end position="311"/>
    </location>
</feature>
<dbReference type="Proteomes" id="UP000030185">
    <property type="component" value="Unassembled WGS sequence"/>
</dbReference>
<evidence type="ECO:0000313" key="2">
    <source>
        <dbReference type="EMBL" id="GAL85529.1"/>
    </source>
</evidence>
<organism evidence="2 3">
    <name type="scientific">Sporocytophaga myxococcoides</name>
    <dbReference type="NCBI Taxonomy" id="153721"/>
    <lineage>
        <taxon>Bacteria</taxon>
        <taxon>Pseudomonadati</taxon>
        <taxon>Bacteroidota</taxon>
        <taxon>Cytophagia</taxon>
        <taxon>Cytophagales</taxon>
        <taxon>Cytophagaceae</taxon>
        <taxon>Sporocytophaga</taxon>
    </lineage>
</organism>
<keyword evidence="3" id="KW-1185">Reference proteome</keyword>
<evidence type="ECO:0000313" key="3">
    <source>
        <dbReference type="Proteomes" id="UP000030185"/>
    </source>
</evidence>
<dbReference type="Gene3D" id="2.120.10.30">
    <property type="entry name" value="TolB, C-terminal domain"/>
    <property type="match status" value="1"/>
</dbReference>
<gene>
    <name evidence="2" type="ORF">MYP_2758</name>
</gene>
<dbReference type="InterPro" id="IPR011042">
    <property type="entry name" value="6-blade_b-propeller_TolB-like"/>
</dbReference>
<accession>A0A098LGE2</accession>
<protein>
    <recommendedName>
        <fullName evidence="1">Glucose/Sorbosone dehydrogenase domain-containing protein</fullName>
    </recommendedName>
</protein>